<evidence type="ECO:0000313" key="7">
    <source>
        <dbReference type="Proteomes" id="UP000029839"/>
    </source>
</evidence>
<protein>
    <submittedName>
        <fullName evidence="6">Multicopper oxidase</fullName>
    </submittedName>
</protein>
<evidence type="ECO:0000256" key="2">
    <source>
        <dbReference type="ARBA" id="ARBA00023002"/>
    </source>
</evidence>
<feature type="region of interest" description="Disordered" evidence="4">
    <location>
        <begin position="141"/>
        <end position="173"/>
    </location>
</feature>
<dbReference type="InterPro" id="IPR008972">
    <property type="entry name" value="Cupredoxin"/>
</dbReference>
<feature type="domain" description="Plastocyanin-like" evidence="5">
    <location>
        <begin position="211"/>
        <end position="317"/>
    </location>
</feature>
<dbReference type="PANTHER" id="PTHR11709:SF394">
    <property type="entry name" value="FI03373P-RELATED"/>
    <property type="match status" value="1"/>
</dbReference>
<keyword evidence="2" id="KW-0560">Oxidoreductase</keyword>
<organism evidence="6 7">
    <name type="scientific">Cellulomonas carbonis T26</name>
    <dbReference type="NCBI Taxonomy" id="947969"/>
    <lineage>
        <taxon>Bacteria</taxon>
        <taxon>Bacillati</taxon>
        <taxon>Actinomycetota</taxon>
        <taxon>Actinomycetes</taxon>
        <taxon>Micrococcales</taxon>
        <taxon>Cellulomonadaceae</taxon>
        <taxon>Cellulomonas</taxon>
    </lineage>
</organism>
<evidence type="ECO:0000256" key="3">
    <source>
        <dbReference type="ARBA" id="ARBA00023008"/>
    </source>
</evidence>
<keyword evidence="3" id="KW-0186">Copper</keyword>
<evidence type="ECO:0000256" key="4">
    <source>
        <dbReference type="SAM" id="MobiDB-lite"/>
    </source>
</evidence>
<feature type="compositionally biased region" description="Gly residues" evidence="4">
    <location>
        <begin position="159"/>
        <end position="170"/>
    </location>
</feature>
<dbReference type="InterPro" id="IPR045087">
    <property type="entry name" value="Cu-oxidase_fam"/>
</dbReference>
<accession>A0A0A0BJD1</accession>
<dbReference type="RefSeq" id="WP_043610361.1">
    <property type="nucleotide sequence ID" value="NZ_AXCY01000186.1"/>
</dbReference>
<dbReference type="Proteomes" id="UP000029839">
    <property type="component" value="Unassembled WGS sequence"/>
</dbReference>
<keyword evidence="7" id="KW-1185">Reference proteome</keyword>
<evidence type="ECO:0000259" key="5">
    <source>
        <dbReference type="Pfam" id="PF07732"/>
    </source>
</evidence>
<dbReference type="AlphaFoldDB" id="A0A0A0BJD1"/>
<dbReference type="GO" id="GO:0016491">
    <property type="term" value="F:oxidoreductase activity"/>
    <property type="evidence" value="ECO:0007669"/>
    <property type="project" value="UniProtKB-KW"/>
</dbReference>
<proteinExistence type="predicted"/>
<reference evidence="6 7" key="2">
    <citation type="journal article" date="2015" name="Stand. Genomic Sci.">
        <title>Draft genome sequence of Cellulomonas carbonis T26(T) and comparative analysis of six Cellulomonas genomes.</title>
        <authorList>
            <person name="Zhuang W."/>
            <person name="Zhang S."/>
            <person name="Xia X."/>
            <person name="Wang G."/>
        </authorList>
    </citation>
    <scope>NUCLEOTIDE SEQUENCE [LARGE SCALE GENOMIC DNA]</scope>
    <source>
        <strain evidence="6 7">T26</strain>
    </source>
</reference>
<reference evidence="6 7" key="1">
    <citation type="submission" date="2013-08" db="EMBL/GenBank/DDBJ databases">
        <title>Genome sequencing of Cellulomonas carbonis T26.</title>
        <authorList>
            <person name="Chen F."/>
            <person name="Li Y."/>
            <person name="Wang G."/>
        </authorList>
    </citation>
    <scope>NUCLEOTIDE SEQUENCE [LARGE SCALE GENOMIC DNA]</scope>
    <source>
        <strain evidence="6 7">T26</strain>
    </source>
</reference>
<dbReference type="PANTHER" id="PTHR11709">
    <property type="entry name" value="MULTI-COPPER OXIDASE"/>
    <property type="match status" value="1"/>
</dbReference>
<evidence type="ECO:0000313" key="6">
    <source>
        <dbReference type="EMBL" id="KGM08623.1"/>
    </source>
</evidence>
<dbReference type="Pfam" id="PF07732">
    <property type="entry name" value="Cu-oxidase_3"/>
    <property type="match status" value="1"/>
</dbReference>
<dbReference type="SUPFAM" id="SSF49503">
    <property type="entry name" value="Cupredoxins"/>
    <property type="match status" value="3"/>
</dbReference>
<dbReference type="EMBL" id="AXCY01000186">
    <property type="protein sequence ID" value="KGM08623.1"/>
    <property type="molecule type" value="Genomic_DNA"/>
</dbReference>
<keyword evidence="1" id="KW-0479">Metal-binding</keyword>
<dbReference type="GO" id="GO:0005507">
    <property type="term" value="F:copper ion binding"/>
    <property type="evidence" value="ECO:0007669"/>
    <property type="project" value="InterPro"/>
</dbReference>
<sequence length="467" mass="47692">ARRSHGPALAGGVALVLVVAAGVAGDPAAVGLGVSAVGAARPTGRVVEVDVVAGDMRFEPASVTVDAGDAVVLNVTNADAAVHDLVLDTGAASGRLASGGTARIDLGVVGRDVEGWCSVAGHRQMGMTFTVDVRGHDVVAGTTADPTADTAGTTDANHGGDGAHGAGTGGAAPPVVDVMAPPGEQAVVRDPVLPPAPPTTVHRRRIVVSEVEQEVAPGVTRTVWTFDGTAPGPVLRGRVGDTFEITLVNDGTIGHSIDFHAGSLAPDRPMRTIGPGEELTYTFTATRAGIWMYHCSTMPMSLHIANGMAGAVVVDPPDLPPVDREFVLVQHELYLGGPGLATDEAALRLERPAAVVFNGHASQYRHAPLEARVGERVRFWVLDAGPNRPSAFHVVGGQFDTVWSEGAYLLGGPGAAPTAGGAQVLALQPAQGGFVELVLPEAGSYPFVSHVMVDAERGAAGVLRVVP</sequence>
<gene>
    <name evidence="6" type="ORF">N868_07975</name>
</gene>
<feature type="non-terminal residue" evidence="6">
    <location>
        <position position="1"/>
    </location>
</feature>
<dbReference type="CDD" id="cd04208">
    <property type="entry name" value="CuRO_2_CuNIR"/>
    <property type="match status" value="1"/>
</dbReference>
<dbReference type="InterPro" id="IPR011707">
    <property type="entry name" value="Cu-oxidase-like_N"/>
</dbReference>
<comment type="caution">
    <text evidence="6">The sequence shown here is derived from an EMBL/GenBank/DDBJ whole genome shotgun (WGS) entry which is preliminary data.</text>
</comment>
<name>A0A0A0BJD1_9CELL</name>
<dbReference type="Gene3D" id="2.60.40.420">
    <property type="entry name" value="Cupredoxins - blue copper proteins"/>
    <property type="match status" value="3"/>
</dbReference>
<dbReference type="OrthoDB" id="345021at2"/>
<dbReference type="CDD" id="cd11020">
    <property type="entry name" value="CuRO_1_CuNIR"/>
    <property type="match status" value="1"/>
</dbReference>
<feature type="compositionally biased region" description="Low complexity" evidence="4">
    <location>
        <begin position="141"/>
        <end position="157"/>
    </location>
</feature>
<evidence type="ECO:0000256" key="1">
    <source>
        <dbReference type="ARBA" id="ARBA00022723"/>
    </source>
</evidence>